<dbReference type="InterPro" id="IPR051553">
    <property type="entry name" value="Ran_GTPase-activating"/>
</dbReference>
<sequence length="766" mass="78108">MVRMALTGVLGLGCSTLLLAGCPDTVSNRCSGSECAAPGADAGREGGIIVIPAPPHVAGLALGEANCMLLSDGQVRCWGVHISGARALEGRPAGQYGFAPVTGIDDAIQTSAGPVACAVRRSGRVVCWGPGARGMLGDGHAHTDEDFTLTPVPVHALEDAVQVSVGHFAACAVRRNGAVACWGDDIAASSELQKPPSNAPRPIDGITNAAAIAVGSEHACALDADGTVACWGENSGGQTGQPSSGQYDDRTAKPTKVPGVTDAVEIVAGWDHTCARKRDGSVLCWGGVSSSEAFTPSAQPVPDLTDAVELAAGQRSTCARERGGTVVCWGANDVGQLGVGLAPSILESSATPVQVKGVSNATAIAMSRFAACATTDRGRVACWGSNFNGVLGDRDVIAASPVRVQGIELAKSVAAGHRFACAIYNVEAWSLVACWGSNANGALGAGVANPDLGRIDNARPVPIPVPGLTTAADITAGDDYACVRSKEGTVSCWGSNTNGVFGNGTTTPAATTTPQPVPALSNVAEISASPNMMCSRDLAGAVKCWGSGFNAPTNEPETIADLTAVQIAAGRGFACALRARPGDVACWGTNARGTLGDGTLTRSPKVPVNVLNIHDAMQIGAGHNHMCAVRSGGEVMCWGSNDTGQLGIGQRDIIAHPVPIAVKNISDAMEIHGAQWSTCARRRSGKVVCWGSPSHAGNPIGLEKVQLDPSEDSVGNLVADRFAVGQLHACAVSSEWRSGVVCWGADGYGQLGDGRLLYAPSPIIVY</sequence>
<evidence type="ECO:0000313" key="3">
    <source>
        <dbReference type="EMBL" id="WXB11772.1"/>
    </source>
</evidence>
<dbReference type="PROSITE" id="PS50012">
    <property type="entry name" value="RCC1_3"/>
    <property type="match status" value="8"/>
</dbReference>
<protein>
    <submittedName>
        <fullName evidence="3">Uncharacterized protein</fullName>
    </submittedName>
</protein>
<reference evidence="3 4" key="1">
    <citation type="submission" date="2021-12" db="EMBL/GenBank/DDBJ databases">
        <title>Discovery of the Pendulisporaceae a myxobacterial family with distinct sporulation behavior and unique specialized metabolism.</title>
        <authorList>
            <person name="Garcia R."/>
            <person name="Popoff A."/>
            <person name="Bader C.D."/>
            <person name="Loehr J."/>
            <person name="Walesch S."/>
            <person name="Walt C."/>
            <person name="Boldt J."/>
            <person name="Bunk B."/>
            <person name="Haeckl F.J.F.P.J."/>
            <person name="Gunesch A.P."/>
            <person name="Birkelbach J."/>
            <person name="Nuebel U."/>
            <person name="Pietschmann T."/>
            <person name="Bach T."/>
            <person name="Mueller R."/>
        </authorList>
    </citation>
    <scope>NUCLEOTIDE SEQUENCE [LARGE SCALE GENOMIC DNA]</scope>
    <source>
        <strain evidence="3 4">MSr11954</strain>
    </source>
</reference>
<dbReference type="Proteomes" id="UP001370348">
    <property type="component" value="Chromosome"/>
</dbReference>
<dbReference type="PANTHER" id="PTHR45982">
    <property type="entry name" value="REGULATOR OF CHROMOSOME CONDENSATION"/>
    <property type="match status" value="1"/>
</dbReference>
<evidence type="ECO:0000256" key="2">
    <source>
        <dbReference type="SAM" id="SignalP"/>
    </source>
</evidence>
<keyword evidence="2" id="KW-0732">Signal</keyword>
<dbReference type="Pfam" id="PF13540">
    <property type="entry name" value="RCC1_2"/>
    <property type="match status" value="6"/>
</dbReference>
<feature type="chain" id="PRO_5045506685" evidence="2">
    <location>
        <begin position="21"/>
        <end position="766"/>
    </location>
</feature>
<feature type="region of interest" description="Disordered" evidence="1">
    <location>
        <begin position="233"/>
        <end position="256"/>
    </location>
</feature>
<dbReference type="PRINTS" id="PR00633">
    <property type="entry name" value="RCCNDNSATION"/>
</dbReference>
<evidence type="ECO:0000313" key="4">
    <source>
        <dbReference type="Proteomes" id="UP001370348"/>
    </source>
</evidence>
<dbReference type="Gene3D" id="2.130.10.30">
    <property type="entry name" value="Regulator of chromosome condensation 1/beta-lactamase-inhibitor protein II"/>
    <property type="match status" value="4"/>
</dbReference>
<dbReference type="EMBL" id="CP089984">
    <property type="protein sequence ID" value="WXB11772.1"/>
    <property type="molecule type" value="Genomic_DNA"/>
</dbReference>
<dbReference type="RefSeq" id="WP_394821392.1">
    <property type="nucleotide sequence ID" value="NZ_CP089984.1"/>
</dbReference>
<gene>
    <name evidence="3" type="ORF">LZC94_28425</name>
</gene>
<dbReference type="PROSITE" id="PS51257">
    <property type="entry name" value="PROKAR_LIPOPROTEIN"/>
    <property type="match status" value="1"/>
</dbReference>
<keyword evidence="4" id="KW-1185">Reference proteome</keyword>
<proteinExistence type="predicted"/>
<evidence type="ECO:0000256" key="1">
    <source>
        <dbReference type="SAM" id="MobiDB-lite"/>
    </source>
</evidence>
<dbReference type="InterPro" id="IPR009091">
    <property type="entry name" value="RCC1/BLIP-II"/>
</dbReference>
<feature type="signal peptide" evidence="2">
    <location>
        <begin position="1"/>
        <end position="20"/>
    </location>
</feature>
<dbReference type="PANTHER" id="PTHR45982:SF1">
    <property type="entry name" value="REGULATOR OF CHROMOSOME CONDENSATION"/>
    <property type="match status" value="1"/>
</dbReference>
<dbReference type="SUPFAM" id="SSF50985">
    <property type="entry name" value="RCC1/BLIP-II"/>
    <property type="match status" value="2"/>
</dbReference>
<dbReference type="InterPro" id="IPR000408">
    <property type="entry name" value="Reg_chr_condens"/>
</dbReference>
<accession>A0ABZ2LS46</accession>
<name>A0ABZ2LS46_9BACT</name>
<organism evidence="3 4">
    <name type="scientific">Pendulispora albinea</name>
    <dbReference type="NCBI Taxonomy" id="2741071"/>
    <lineage>
        <taxon>Bacteria</taxon>
        <taxon>Pseudomonadati</taxon>
        <taxon>Myxococcota</taxon>
        <taxon>Myxococcia</taxon>
        <taxon>Myxococcales</taxon>
        <taxon>Sorangiineae</taxon>
        <taxon>Pendulisporaceae</taxon>
        <taxon>Pendulispora</taxon>
    </lineage>
</organism>